<name>A0A6J8AL22_MYTCO</name>
<organism evidence="1 2">
    <name type="scientific">Mytilus coruscus</name>
    <name type="common">Sea mussel</name>
    <dbReference type="NCBI Taxonomy" id="42192"/>
    <lineage>
        <taxon>Eukaryota</taxon>
        <taxon>Metazoa</taxon>
        <taxon>Spiralia</taxon>
        <taxon>Lophotrochozoa</taxon>
        <taxon>Mollusca</taxon>
        <taxon>Bivalvia</taxon>
        <taxon>Autobranchia</taxon>
        <taxon>Pteriomorphia</taxon>
        <taxon>Mytilida</taxon>
        <taxon>Mytiloidea</taxon>
        <taxon>Mytilidae</taxon>
        <taxon>Mytilinae</taxon>
        <taxon>Mytilus</taxon>
    </lineage>
</organism>
<dbReference type="EMBL" id="CACVKT020001632">
    <property type="protein sequence ID" value="CAC5369924.1"/>
    <property type="molecule type" value="Genomic_DNA"/>
</dbReference>
<sequence length="526" mass="60899">MTKKTVLNYVKKPGSTAINILNDLPEDDKERYKWKFILETKFDEVEKALLHKKVDLHVTTAEGGPFFAIFDSTHMNGKVALLRVLHEWSFGLTAIEKEFPVSFLSKYKSGKKFQCYTTCNKRSIWLAGDKETIDMVTKEFEKETHTVENVHNTGISNDKESIEAQLREIQLTEGEQALIYLHRLWDYQTLRQKQIFINKEEETRYSAGMRLMSQNSDNEAIQQEVKDILKSLHLGLSVEKVSFSAAMINFLASEAVYKYVDNKLNCSRSNIKCAWYVNVNDRTVSLYSRQESDAKLCARDLENVLVHESIPVPPKLFETVAIKSSLNQLESKYNGKLRLKLSSTATTLHYICINDNISSFKRDLQNIFTTRTFEIFDSRKQAYCTMRFHLIKDSIEEKFKVSIKEEENKEKKKFKFVIQGSPKSVDAVYTELRTLVENVCIQVRDYKIDYHPSEVSDVIDQMPAEFEEIESHRVFKLIDLGGETLCHNWKLQNGSKIKILNADDNWLVKGSMLLRVEIRGKSVIKN</sequence>
<accession>A0A6J8AL22</accession>
<keyword evidence="2" id="KW-1185">Reference proteome</keyword>
<proteinExistence type="predicted"/>
<protein>
    <submittedName>
        <fullName evidence="1">Uncharacterized protein</fullName>
    </submittedName>
</protein>
<reference evidence="1 2" key="1">
    <citation type="submission" date="2020-06" db="EMBL/GenBank/DDBJ databases">
        <authorList>
            <person name="Li R."/>
            <person name="Bekaert M."/>
        </authorList>
    </citation>
    <scope>NUCLEOTIDE SEQUENCE [LARGE SCALE GENOMIC DNA]</scope>
    <source>
        <strain evidence="2">wild</strain>
    </source>
</reference>
<dbReference type="Proteomes" id="UP000507470">
    <property type="component" value="Unassembled WGS sequence"/>
</dbReference>
<dbReference type="AlphaFoldDB" id="A0A6J8AL22"/>
<evidence type="ECO:0000313" key="1">
    <source>
        <dbReference type="EMBL" id="CAC5369924.1"/>
    </source>
</evidence>
<evidence type="ECO:0000313" key="2">
    <source>
        <dbReference type="Proteomes" id="UP000507470"/>
    </source>
</evidence>
<gene>
    <name evidence="1" type="ORF">MCOR_8936</name>
</gene>